<evidence type="ECO:0000313" key="1">
    <source>
        <dbReference type="EMBL" id="MCO1655575.1"/>
    </source>
</evidence>
<dbReference type="RefSeq" id="WP_252437457.1">
    <property type="nucleotide sequence ID" value="NZ_JAGSOV010000023.1"/>
</dbReference>
<comment type="caution">
    <text evidence="1">The sequence shown here is derived from an EMBL/GenBank/DDBJ whole genome shotgun (WGS) entry which is preliminary data.</text>
</comment>
<dbReference type="Proteomes" id="UP001165283">
    <property type="component" value="Unassembled WGS sequence"/>
</dbReference>
<sequence>MSADPVMAVLRVRVPADVDPGVVEAELTRAFWKRSVTAELALLPSLEPAARVGEGGLRQHGFVAVLRAARPRGERKLTGVAEKAARKRLRRAFGPESNARVRLVRSGGETAAGWRSMRGTPHRI</sequence>
<proteinExistence type="predicted"/>
<dbReference type="EMBL" id="JAGSOV010000023">
    <property type="protein sequence ID" value="MCO1655575.1"/>
    <property type="molecule type" value="Genomic_DNA"/>
</dbReference>
<keyword evidence="2" id="KW-1185">Reference proteome</keyword>
<gene>
    <name evidence="1" type="ORF">KDL28_10980</name>
</gene>
<name>A0ABT0ZXV1_9PSEU</name>
<accession>A0ABT0ZXV1</accession>
<reference evidence="1" key="1">
    <citation type="submission" date="2021-04" db="EMBL/GenBank/DDBJ databases">
        <title>Pseudonocardia sp. nov., isolated from sandy soil of mangrove forest.</title>
        <authorList>
            <person name="Zan Z."/>
            <person name="Huang R."/>
            <person name="Liu W."/>
        </authorList>
    </citation>
    <scope>NUCLEOTIDE SEQUENCE</scope>
    <source>
        <strain evidence="1">S2-4</strain>
    </source>
</reference>
<evidence type="ECO:0000313" key="2">
    <source>
        <dbReference type="Proteomes" id="UP001165283"/>
    </source>
</evidence>
<organism evidence="1 2">
    <name type="scientific">Pseudonocardia humida</name>
    <dbReference type="NCBI Taxonomy" id="2800819"/>
    <lineage>
        <taxon>Bacteria</taxon>
        <taxon>Bacillati</taxon>
        <taxon>Actinomycetota</taxon>
        <taxon>Actinomycetes</taxon>
        <taxon>Pseudonocardiales</taxon>
        <taxon>Pseudonocardiaceae</taxon>
        <taxon>Pseudonocardia</taxon>
    </lineage>
</organism>
<protein>
    <submittedName>
        <fullName evidence="1">Uncharacterized protein</fullName>
    </submittedName>
</protein>